<dbReference type="InterPro" id="IPR057326">
    <property type="entry name" value="KR_dom"/>
</dbReference>
<dbReference type="Pfam" id="PF00106">
    <property type="entry name" value="adh_short"/>
    <property type="match status" value="1"/>
</dbReference>
<reference evidence="5 6" key="1">
    <citation type="submission" date="2017-06" db="EMBL/GenBank/DDBJ databases">
        <title>Genome sequencing of cyanobaciteial culture collection at National Institute for Environmental Studies (NIES).</title>
        <authorList>
            <person name="Hirose Y."/>
            <person name="Shimura Y."/>
            <person name="Fujisawa T."/>
            <person name="Nakamura Y."/>
            <person name="Kawachi M."/>
        </authorList>
    </citation>
    <scope>NUCLEOTIDE SEQUENCE [LARGE SCALE GENOMIC DNA]</scope>
    <source>
        <strain evidence="5 6">NIES-806</strain>
    </source>
</reference>
<dbReference type="AlphaFoldDB" id="A0A1Z4V8C4"/>
<sequence>MNSEQKRRALITGASSGIGKATALAFAKAGIDVVLVSRSQDKLESVAKAAQELGVEAQAFCLDLAEVTQVKSKIQGIADEFGNINILINNAGIGYTGNLSETPLEDWQQVIDLNLTSVFQCMMGILPGMRQQGQGTIINIASIAAKQTFPGWGAYCVSKAGLLFLSQTLAQEERANGIRVIAICPGSVNTAIWDTPTVQANFDRSQMLTPEIVATTILHTVLLPQEAVIEELTIISNAGVL</sequence>
<gene>
    <name evidence="5" type="ORF">NIES806_40180</name>
</gene>
<dbReference type="Gene3D" id="3.40.50.720">
    <property type="entry name" value="NAD(P)-binding Rossmann-like Domain"/>
    <property type="match status" value="1"/>
</dbReference>
<dbReference type="SUPFAM" id="SSF51735">
    <property type="entry name" value="NAD(P)-binding Rossmann-fold domains"/>
    <property type="match status" value="1"/>
</dbReference>
<dbReference type="PRINTS" id="PR00081">
    <property type="entry name" value="GDHRDH"/>
</dbReference>
<evidence type="ECO:0000256" key="3">
    <source>
        <dbReference type="RuleBase" id="RU000363"/>
    </source>
</evidence>
<protein>
    <submittedName>
        <fullName evidence="5">Short-chain dehydrogenase/reductase SDR</fullName>
    </submittedName>
</protein>
<keyword evidence="2" id="KW-0560">Oxidoreductase</keyword>
<evidence type="ECO:0000256" key="1">
    <source>
        <dbReference type="ARBA" id="ARBA00006484"/>
    </source>
</evidence>
<dbReference type="PANTHER" id="PTHR44196">
    <property type="entry name" value="DEHYDROGENASE/REDUCTASE SDR FAMILY MEMBER 7B"/>
    <property type="match status" value="1"/>
</dbReference>
<dbReference type="PANTHER" id="PTHR44196:SF1">
    <property type="entry name" value="DEHYDROGENASE_REDUCTASE SDR FAMILY MEMBER 7B"/>
    <property type="match status" value="1"/>
</dbReference>
<evidence type="ECO:0000259" key="4">
    <source>
        <dbReference type="SMART" id="SM00822"/>
    </source>
</evidence>
<dbReference type="GO" id="GO:0016020">
    <property type="term" value="C:membrane"/>
    <property type="evidence" value="ECO:0007669"/>
    <property type="project" value="TreeGrafter"/>
</dbReference>
<accession>A0A1Z4V8C4</accession>
<dbReference type="SMART" id="SM00822">
    <property type="entry name" value="PKS_KR"/>
    <property type="match status" value="1"/>
</dbReference>
<dbReference type="PIRSF" id="PIRSF000126">
    <property type="entry name" value="11-beta-HSD1"/>
    <property type="match status" value="1"/>
</dbReference>
<dbReference type="PRINTS" id="PR00080">
    <property type="entry name" value="SDRFAMILY"/>
</dbReference>
<dbReference type="KEGG" id="dcm:NIES806_40180"/>
<dbReference type="FunFam" id="3.40.50.720:FF:000047">
    <property type="entry name" value="NADP-dependent L-serine/L-allo-threonine dehydrogenase"/>
    <property type="match status" value="1"/>
</dbReference>
<dbReference type="InterPro" id="IPR020904">
    <property type="entry name" value="Sc_DH/Rdtase_CS"/>
</dbReference>
<evidence type="ECO:0000313" key="5">
    <source>
        <dbReference type="EMBL" id="BAZ87787.1"/>
    </source>
</evidence>
<dbReference type="InterPro" id="IPR036291">
    <property type="entry name" value="NAD(P)-bd_dom_sf"/>
</dbReference>
<comment type="similarity">
    <text evidence="1 3">Belongs to the short-chain dehydrogenases/reductases (SDR) family.</text>
</comment>
<dbReference type="InterPro" id="IPR002347">
    <property type="entry name" value="SDR_fam"/>
</dbReference>
<dbReference type="RefSeq" id="WP_096671672.1">
    <property type="nucleotide sequence ID" value="NZ_AP018316.1"/>
</dbReference>
<keyword evidence="6" id="KW-1185">Reference proteome</keyword>
<dbReference type="GO" id="GO:0016616">
    <property type="term" value="F:oxidoreductase activity, acting on the CH-OH group of donors, NAD or NADP as acceptor"/>
    <property type="evidence" value="ECO:0007669"/>
    <property type="project" value="UniProtKB-ARBA"/>
</dbReference>
<dbReference type="NCBIfam" id="NF005672">
    <property type="entry name" value="PRK07454.1"/>
    <property type="match status" value="1"/>
</dbReference>
<dbReference type="Proteomes" id="UP000218702">
    <property type="component" value="Chromosome"/>
</dbReference>
<dbReference type="PROSITE" id="PS00061">
    <property type="entry name" value="ADH_SHORT"/>
    <property type="match status" value="1"/>
</dbReference>
<organism evidence="5 6">
    <name type="scientific">Dolichospermum compactum NIES-806</name>
    <dbReference type="NCBI Taxonomy" id="1973481"/>
    <lineage>
        <taxon>Bacteria</taxon>
        <taxon>Bacillati</taxon>
        <taxon>Cyanobacteriota</taxon>
        <taxon>Cyanophyceae</taxon>
        <taxon>Nostocales</taxon>
        <taxon>Aphanizomenonaceae</taxon>
        <taxon>Dolichospermum</taxon>
        <taxon>Dolichospermum compactum</taxon>
    </lineage>
</organism>
<name>A0A1Z4V8C4_9CYAN</name>
<evidence type="ECO:0000256" key="2">
    <source>
        <dbReference type="ARBA" id="ARBA00023002"/>
    </source>
</evidence>
<proteinExistence type="inferred from homology"/>
<evidence type="ECO:0000313" key="6">
    <source>
        <dbReference type="Proteomes" id="UP000218702"/>
    </source>
</evidence>
<feature type="domain" description="Ketoreductase" evidence="4">
    <location>
        <begin position="7"/>
        <end position="196"/>
    </location>
</feature>
<dbReference type="OrthoDB" id="9775296at2"/>
<dbReference type="EMBL" id="AP018316">
    <property type="protein sequence ID" value="BAZ87787.1"/>
    <property type="molecule type" value="Genomic_DNA"/>
</dbReference>
<dbReference type="CDD" id="cd05233">
    <property type="entry name" value="SDR_c"/>
    <property type="match status" value="1"/>
</dbReference>